<feature type="transmembrane region" description="Helical" evidence="6">
    <location>
        <begin position="204"/>
        <end position="224"/>
    </location>
</feature>
<dbReference type="GO" id="GO:0005886">
    <property type="term" value="C:plasma membrane"/>
    <property type="evidence" value="ECO:0007669"/>
    <property type="project" value="UniProtKB-SubCell"/>
</dbReference>
<feature type="transmembrane region" description="Helical" evidence="6">
    <location>
        <begin position="236"/>
        <end position="256"/>
    </location>
</feature>
<feature type="transmembrane region" description="Helical" evidence="6">
    <location>
        <begin position="368"/>
        <end position="388"/>
    </location>
</feature>
<dbReference type="Gene3D" id="1.20.1740.10">
    <property type="entry name" value="Amino acid/polyamine transporter I"/>
    <property type="match status" value="1"/>
</dbReference>
<gene>
    <name evidence="7" type="ORF">ENW50_01320</name>
</gene>
<accession>A0A7V4XQU1</accession>
<dbReference type="AlphaFoldDB" id="A0A7V4XQU1"/>
<feature type="transmembrane region" description="Helical" evidence="6">
    <location>
        <begin position="289"/>
        <end position="314"/>
    </location>
</feature>
<feature type="transmembrane region" description="Helical" evidence="6">
    <location>
        <begin position="93"/>
        <end position="116"/>
    </location>
</feature>
<feature type="transmembrane region" description="Helical" evidence="6">
    <location>
        <begin position="128"/>
        <end position="147"/>
    </location>
</feature>
<keyword evidence="5 6" id="KW-0472">Membrane</keyword>
<comment type="caution">
    <text evidence="7">The sequence shown here is derived from an EMBL/GenBank/DDBJ whole genome shotgun (WGS) entry which is preliminary data.</text>
</comment>
<feature type="transmembrane region" description="Helical" evidence="6">
    <location>
        <begin position="22"/>
        <end position="42"/>
    </location>
</feature>
<keyword evidence="3 6" id="KW-0812">Transmembrane</keyword>
<keyword evidence="2" id="KW-1003">Cell membrane</keyword>
<evidence type="ECO:0000256" key="2">
    <source>
        <dbReference type="ARBA" id="ARBA00022475"/>
    </source>
</evidence>
<evidence type="ECO:0000256" key="5">
    <source>
        <dbReference type="ARBA" id="ARBA00023136"/>
    </source>
</evidence>
<reference evidence="7" key="1">
    <citation type="journal article" date="2020" name="mSystems">
        <title>Genome- and Community-Level Interaction Insights into Carbon Utilization and Element Cycling Functions of Hydrothermarchaeota in Hydrothermal Sediment.</title>
        <authorList>
            <person name="Zhou Z."/>
            <person name="Liu Y."/>
            <person name="Xu W."/>
            <person name="Pan J."/>
            <person name="Luo Z.H."/>
            <person name="Li M."/>
        </authorList>
    </citation>
    <scope>NUCLEOTIDE SEQUENCE [LARGE SCALE GENOMIC DNA]</scope>
    <source>
        <strain evidence="7">SpSt-855</strain>
    </source>
</reference>
<dbReference type="InterPro" id="IPR050367">
    <property type="entry name" value="APC_superfamily"/>
</dbReference>
<name>A0A7V4XQU1_9BACT</name>
<comment type="subcellular location">
    <subcellularLocation>
        <location evidence="1">Cell membrane</location>
        <topology evidence="1">Multi-pass membrane protein</topology>
    </subcellularLocation>
</comment>
<keyword evidence="4 6" id="KW-1133">Transmembrane helix</keyword>
<dbReference type="PIRSF" id="PIRSF006060">
    <property type="entry name" value="AA_transporter"/>
    <property type="match status" value="1"/>
</dbReference>
<proteinExistence type="predicted"/>
<protein>
    <submittedName>
        <fullName evidence="7">APC family permease</fullName>
    </submittedName>
</protein>
<evidence type="ECO:0000313" key="7">
    <source>
        <dbReference type="EMBL" id="HGY93321.1"/>
    </source>
</evidence>
<evidence type="ECO:0000256" key="1">
    <source>
        <dbReference type="ARBA" id="ARBA00004651"/>
    </source>
</evidence>
<feature type="transmembrane region" description="Helical" evidence="6">
    <location>
        <begin position="54"/>
        <end position="73"/>
    </location>
</feature>
<dbReference type="InterPro" id="IPR002293">
    <property type="entry name" value="AA/rel_permease1"/>
</dbReference>
<evidence type="ECO:0000256" key="3">
    <source>
        <dbReference type="ARBA" id="ARBA00022692"/>
    </source>
</evidence>
<dbReference type="GO" id="GO:0022857">
    <property type="term" value="F:transmembrane transporter activity"/>
    <property type="evidence" value="ECO:0007669"/>
    <property type="project" value="InterPro"/>
</dbReference>
<evidence type="ECO:0000256" key="4">
    <source>
        <dbReference type="ARBA" id="ARBA00022989"/>
    </source>
</evidence>
<dbReference type="Pfam" id="PF13520">
    <property type="entry name" value="AA_permease_2"/>
    <property type="match status" value="1"/>
</dbReference>
<dbReference type="PANTHER" id="PTHR42770">
    <property type="entry name" value="AMINO ACID TRANSPORTER-RELATED"/>
    <property type="match status" value="1"/>
</dbReference>
<feature type="transmembrane region" description="Helical" evidence="6">
    <location>
        <begin position="341"/>
        <end position="362"/>
    </location>
</feature>
<dbReference type="PANTHER" id="PTHR42770:SF16">
    <property type="entry name" value="AMINO ACID PERMEASE"/>
    <property type="match status" value="1"/>
</dbReference>
<feature type="transmembrane region" description="Helical" evidence="6">
    <location>
        <begin position="159"/>
        <end position="179"/>
    </location>
</feature>
<organism evidence="7">
    <name type="scientific">Acidobacterium capsulatum</name>
    <dbReference type="NCBI Taxonomy" id="33075"/>
    <lineage>
        <taxon>Bacteria</taxon>
        <taxon>Pseudomonadati</taxon>
        <taxon>Acidobacteriota</taxon>
        <taxon>Terriglobia</taxon>
        <taxon>Terriglobales</taxon>
        <taxon>Acidobacteriaceae</taxon>
        <taxon>Acidobacterium</taxon>
    </lineage>
</organism>
<sequence>MAESTQQSSPVRLRKVLGLWDLVFYGMVLIQPTAGVPLFGVAQKLSNGHTVTTILIAMFAMMITAVSYGRMAALYPSAGSAYTYVGRTINPHLGFMVGWAMLLDYILQPLINVVWISAALHSRYIAEVPFPLIALGITVFITALNLIGIRSSARMNKLLLMAMCVVIAVFLVMGVHFLYHQGQWAALFSIAPFYSPATFSLSKVWGATSFAALTYIGFDGITTLSEDVENPRRNVMLATVLVCLLTGLLAGAQTYLGQRIWPDWHTFPNLETAFMDICRRVGGPVLFEAMGVILILAALGSALTGGLGAARLLFGMGRDGVLPRRIFAHLHAETNTPTYNILLIGAVAWLGAVALNYVGSAYEHAGELLNFGAFLAFMGVNLSSFWHFSLLRKAGKPRVLADIVLPLTGFVFCASIWWNLNILAKVVGGVWFAVGLIWLAATTSGFRQSPKMIDFSEG</sequence>
<dbReference type="EMBL" id="DTKL01000010">
    <property type="protein sequence ID" value="HGY93321.1"/>
    <property type="molecule type" value="Genomic_DNA"/>
</dbReference>
<evidence type="ECO:0000256" key="6">
    <source>
        <dbReference type="SAM" id="Phobius"/>
    </source>
</evidence>
<feature type="transmembrane region" description="Helical" evidence="6">
    <location>
        <begin position="426"/>
        <end position="446"/>
    </location>
</feature>
<feature type="transmembrane region" description="Helical" evidence="6">
    <location>
        <begin position="400"/>
        <end position="420"/>
    </location>
</feature>